<sequence>MTHFIEFITIQDIAVVINVAAITAIIPYRSGSQIFLSDDSYRVKQTPEQVKEGINIVTGTAVHHF</sequence>
<dbReference type="AlphaFoldDB" id="A0A6P1VTN8"/>
<gene>
    <name evidence="1" type="ORF">GJR95_16130</name>
</gene>
<protein>
    <submittedName>
        <fullName evidence="1">Uncharacterized protein</fullName>
    </submittedName>
</protein>
<accession>A0A6P1VTN8</accession>
<evidence type="ECO:0000313" key="2">
    <source>
        <dbReference type="Proteomes" id="UP000464577"/>
    </source>
</evidence>
<reference evidence="1 2" key="1">
    <citation type="submission" date="2019-11" db="EMBL/GenBank/DDBJ databases">
        <title>Spirosoma endbachense sp. nov., isolated from a natural salt meadow.</title>
        <authorList>
            <person name="Rojas J."/>
            <person name="Ambika Manirajan B."/>
            <person name="Ratering S."/>
            <person name="Suarez C."/>
            <person name="Geissler-Plaum R."/>
            <person name="Schnell S."/>
        </authorList>
    </citation>
    <scope>NUCLEOTIDE SEQUENCE [LARGE SCALE GENOMIC DNA]</scope>
    <source>
        <strain evidence="1 2">I-24</strain>
    </source>
</reference>
<dbReference type="KEGG" id="senf:GJR95_16130"/>
<proteinExistence type="predicted"/>
<dbReference type="Proteomes" id="UP000464577">
    <property type="component" value="Chromosome"/>
</dbReference>
<dbReference type="RefSeq" id="WP_162386860.1">
    <property type="nucleotide sequence ID" value="NZ_CP045997.1"/>
</dbReference>
<keyword evidence="2" id="KW-1185">Reference proteome</keyword>
<organism evidence="1 2">
    <name type="scientific">Spirosoma endbachense</name>
    <dbReference type="NCBI Taxonomy" id="2666025"/>
    <lineage>
        <taxon>Bacteria</taxon>
        <taxon>Pseudomonadati</taxon>
        <taxon>Bacteroidota</taxon>
        <taxon>Cytophagia</taxon>
        <taxon>Cytophagales</taxon>
        <taxon>Cytophagaceae</taxon>
        <taxon>Spirosoma</taxon>
    </lineage>
</organism>
<evidence type="ECO:0000313" key="1">
    <source>
        <dbReference type="EMBL" id="QHV96453.1"/>
    </source>
</evidence>
<name>A0A6P1VTN8_9BACT</name>
<dbReference type="EMBL" id="CP045997">
    <property type="protein sequence ID" value="QHV96453.1"/>
    <property type="molecule type" value="Genomic_DNA"/>
</dbReference>